<dbReference type="PANTHER" id="PTHR47599:SF3">
    <property type="entry name" value="CELL-TO-CELL MOVEMENT PROTEIN"/>
    <property type="match status" value="1"/>
</dbReference>
<keyword evidence="11" id="KW-1185">Reference proteome</keyword>
<name>A0A8T9EEM5_9VIRU</name>
<proteinExistence type="inferred from homology"/>
<keyword evidence="7" id="KW-1031">Host cell junction</keyword>
<dbReference type="InterPro" id="IPR051596">
    <property type="entry name" value="Caulimoviridae_Movement"/>
</dbReference>
<evidence type="ECO:0000256" key="9">
    <source>
        <dbReference type="ARBA" id="ARBA00030527"/>
    </source>
</evidence>
<protein>
    <recommendedName>
        <fullName evidence="3">Movement protein</fullName>
    </recommendedName>
    <alternativeName>
        <fullName evidence="9">Cell-to-cell transport protein</fullName>
    </alternativeName>
</protein>
<evidence type="ECO:0000256" key="3">
    <source>
        <dbReference type="ARBA" id="ARBA00014660"/>
    </source>
</evidence>
<sequence>MSDLYPSAPESPVNNNSNESYFEEQGIFAHDIQVDPDLLQQIEKTELSLSNKEVFHTPSLFTKTLSMFKQRSNHVISCISTREYALDIKDTVGVTEIPLISKQEIEHKLSKLKPEVRRTIGYINIGLIKIMVKSTFRTGVDSPIKLALLDRRLNNIQDALFGGIQGNLSYGKLMFSCSPRISVSLRDKEINQILCLAHEFSRTDLMNQGRHPYTVTYMLGYTLSNSHHSMSFRNNEPIKIEALFRDVIKASPISPQELSPLDSEWTMDLSRKPLLGQQPKLVIQSERPGLARSLSRMHGLPRSNDIHSVSRRIKELSIQLE</sequence>
<dbReference type="InterPro" id="IPR028919">
    <property type="entry name" value="Viral_movement"/>
</dbReference>
<evidence type="ECO:0000256" key="5">
    <source>
        <dbReference type="ARBA" id="ARBA00023031"/>
    </source>
</evidence>
<dbReference type="Proteomes" id="UP001268231">
    <property type="component" value="Segment"/>
</dbReference>
<keyword evidence="6" id="KW-0175">Coiled coil</keyword>
<evidence type="ECO:0000256" key="7">
    <source>
        <dbReference type="ARBA" id="ARBA00023081"/>
    </source>
</evidence>
<evidence type="ECO:0000313" key="10">
    <source>
        <dbReference type="EMBL" id="UME39641.1"/>
    </source>
</evidence>
<dbReference type="Pfam" id="PF01107">
    <property type="entry name" value="MP"/>
    <property type="match status" value="1"/>
</dbReference>
<organism evidence="10 11">
    <name type="scientific">Pueraria virus A</name>
    <dbReference type="NCBI Taxonomy" id="2920400"/>
    <lineage>
        <taxon>Viruses</taxon>
        <taxon>Riboviria</taxon>
        <taxon>Pararnavirae</taxon>
        <taxon>Artverviricota</taxon>
        <taxon>Revtraviricetes</taxon>
        <taxon>Ortervirales</taxon>
        <taxon>Caulimoviridae</taxon>
        <taxon>Caulimovirus</taxon>
        <taxon>Caulimovirus puerariae</taxon>
    </lineage>
</organism>
<dbReference type="PANTHER" id="PTHR47599">
    <property type="entry name" value="CELL-TO-CELL MOVEMENT PROTEIN"/>
    <property type="match status" value="1"/>
</dbReference>
<keyword evidence="5" id="KW-0916">Viral movement protein</keyword>
<evidence type="ECO:0000256" key="8">
    <source>
        <dbReference type="ARBA" id="ARBA00024940"/>
    </source>
</evidence>
<dbReference type="EMBL" id="MZ826138">
    <property type="protein sequence ID" value="UME39641.1"/>
    <property type="molecule type" value="Genomic_DNA"/>
</dbReference>
<reference evidence="10 11" key="1">
    <citation type="submission" date="2021-08" db="EMBL/GenBank/DDBJ databases">
        <authorList>
            <person name="Gudeta W.F."/>
            <person name="Igori D."/>
            <person name="Belete M.T."/>
            <person name="Kim S.E."/>
            <person name="Moon J.S."/>
        </authorList>
    </citation>
    <scope>NUCLEOTIDE SEQUENCE [LARGE SCALE GENOMIC DNA]</scope>
    <source>
        <strain evidence="10">KW1</strain>
    </source>
</reference>
<evidence type="ECO:0000256" key="4">
    <source>
        <dbReference type="ARBA" id="ARBA00022448"/>
    </source>
</evidence>
<evidence type="ECO:0000313" key="11">
    <source>
        <dbReference type="Proteomes" id="UP001268231"/>
    </source>
</evidence>
<evidence type="ECO:0000256" key="2">
    <source>
        <dbReference type="ARBA" id="ARBA00009255"/>
    </source>
</evidence>
<comment type="function">
    <text evidence="8">Transports viral genome to neighboring plant cells directly through plasmosdesmata, without any budding. The movement protein allows efficient cell to cell propagation, by bypassing the host cell wall barrier. Acts by forming tubules structures that increase the size exclusion limit (SEL) of plasmodesmata, thereby allowing viral ribonucleocapsids to spread directly to neighboring cells.</text>
</comment>
<comment type="similarity">
    <text evidence="2">Belongs to the caulimoviridae movement protein family.</text>
</comment>
<accession>A0A8T9EEM5</accession>
<evidence type="ECO:0000256" key="1">
    <source>
        <dbReference type="ARBA" id="ARBA00004621"/>
    </source>
</evidence>
<keyword evidence="4" id="KW-0813">Transport</keyword>
<evidence type="ECO:0000256" key="6">
    <source>
        <dbReference type="ARBA" id="ARBA00023054"/>
    </source>
</evidence>
<comment type="subcellular location">
    <subcellularLocation>
        <location evidence="1">Host cell junction</location>
        <location evidence="1">Host plasmodesma</location>
    </subcellularLocation>
</comment>